<accession>A0ACC4C782</accession>
<reference evidence="1 2" key="1">
    <citation type="journal article" date="2024" name="Plant Biotechnol. J.">
        <title>Genome and CRISPR/Cas9 system of a widespread forest tree (Populus alba) in the world.</title>
        <authorList>
            <person name="Liu Y.J."/>
            <person name="Jiang P.F."/>
            <person name="Han X.M."/>
            <person name="Li X.Y."/>
            <person name="Wang H.M."/>
            <person name="Wang Y.J."/>
            <person name="Wang X.X."/>
            <person name="Zeng Q.Y."/>
        </authorList>
    </citation>
    <scope>NUCLEOTIDE SEQUENCE [LARGE SCALE GENOMIC DNA]</scope>
    <source>
        <strain evidence="2">cv. PAL-ZL1</strain>
    </source>
</reference>
<gene>
    <name evidence="1" type="ORF">D5086_014057</name>
</gene>
<sequence length="1366" mass="154991">MTKPWLSEWDLLKTIAGDLIESPSLRPVAEKVCGECGRNIRSSKLYAFDLVILKIYRLLMVRGYGCKSIAMIEATNLLQRMTFHSTIILQCANNDMHIEGNLKYLMIYKCPKLSNVFDSFNLLQRFDELEELDVRSCEALTSEPKSMLLSYPKVKNFAAAVISGGIQSTPMLKPIKLDGVDIMHNSRELMNAVVEGHLSPLIASYSKKERRYTYTEMAVDIVISTIGKIGEFMVEPIGRKFEYLIHYNSNMETLKDQVQILEEVRKDVQGSVDAATAKGETIKNEVRNWMSRVEGVILEARKILEDDAVQNKRWFNRWFLDLASRYRLSRESEDKITATAKIKVDGQFDNVSMPAAPLEIVSQDFVIFESTRLAIMEIMEALEGNIINFIGIYGMAGVGKTTLVKEIERRAKEDMLFDAVVIAVVSRTVEVKNIQQQIADMLGFKFDEKREQGRAGRLHARLKSVDKILIILDDIWDTLDLAAIGIPFGDDDHKDPENVNRKVRKIVVTTRCRLACNSMTTGIETSKIIHLNALSENESWGLLKMNAGEVIDSPELNSVAKKVCRECGGLPVALVTVGRAMRDKALEEWEEAALELQKPMPSNIEGTDEIVYKCLKLSYDHLKKREAKSMFLLCCLFPEDYNICIEVLVRYGVGLEMFKDVLTIQEARRRAHSITKNLKDSCLLLAGTETGCIKMNNVVRDVAKTIASDIYFVKAGVKLMEWPNAETLKHFTGISVMYNQINGYPASWDCSDLQILLMQGNCIEQPMPDGVFKGMTALKVFDQSDIISKGDPYFSRKLEPGFSYLTSLRTLIIKNCRIAAPAAIGNMKMLEVLSLANCKLLDLPQEIGELTNIRLLDLEDCHHSRKKLNAIFPPNVISRWSRLEELYSSSFMKYTREHIAELKSLSHLTTLIMEVPDFGCIPEGFSFPELEVFKIAIRGSVHHKQSNYLEVCGWVNAKKFFAIPSLGCVKPLLKRTQYLKLSSFEGLRTIFPYQLEDRDGLAVLETLEVSDCVDLEYLIDSEEWKMPPVIEQHQHTCLMHLEKLDLQCLGSFKGLCHGALPAEMSTSLQKLKSMRFFKCVKLSSVFASLELLQRFDELEELSVDSCEALEYVFNLKIEKPAFEEKKMLSHLRELALCDLPAMKCIWDGPARLLRLHNLQIADIQNCKKLKVLFDASVAQSLCQLRKLLVKGCDELETVVAKEPQRQDGRVTVDIVVFPQLVELSLLYLPNLAAFCLDSLPFKWPSLEKVEVRQCPKMETLAATVDSEENQSTPKLKQIKLDEVDLIPHGRSLNKFIQKYSEARELRNLINDHQSLFSILKAKLLHHEITVVLFWTCSLQVGSSAIDVPRPQKGEDLRELLLCRKSL</sequence>
<evidence type="ECO:0000313" key="1">
    <source>
        <dbReference type="EMBL" id="KAL3587190.1"/>
    </source>
</evidence>
<comment type="caution">
    <text evidence="1">The sequence shown here is derived from an EMBL/GenBank/DDBJ whole genome shotgun (WGS) entry which is preliminary data.</text>
</comment>
<proteinExistence type="predicted"/>
<dbReference type="Proteomes" id="UP000309997">
    <property type="component" value="Unassembled WGS sequence"/>
</dbReference>
<protein>
    <submittedName>
        <fullName evidence="1">Uncharacterized protein</fullName>
    </submittedName>
</protein>
<name>A0ACC4C782_POPAL</name>
<keyword evidence="2" id="KW-1185">Reference proteome</keyword>
<dbReference type="EMBL" id="RCHU02000006">
    <property type="protein sequence ID" value="KAL3587190.1"/>
    <property type="molecule type" value="Genomic_DNA"/>
</dbReference>
<evidence type="ECO:0000313" key="2">
    <source>
        <dbReference type="Proteomes" id="UP000309997"/>
    </source>
</evidence>
<organism evidence="1 2">
    <name type="scientific">Populus alba</name>
    <name type="common">White poplar</name>
    <dbReference type="NCBI Taxonomy" id="43335"/>
    <lineage>
        <taxon>Eukaryota</taxon>
        <taxon>Viridiplantae</taxon>
        <taxon>Streptophyta</taxon>
        <taxon>Embryophyta</taxon>
        <taxon>Tracheophyta</taxon>
        <taxon>Spermatophyta</taxon>
        <taxon>Magnoliopsida</taxon>
        <taxon>eudicotyledons</taxon>
        <taxon>Gunneridae</taxon>
        <taxon>Pentapetalae</taxon>
        <taxon>rosids</taxon>
        <taxon>fabids</taxon>
        <taxon>Malpighiales</taxon>
        <taxon>Salicaceae</taxon>
        <taxon>Saliceae</taxon>
        <taxon>Populus</taxon>
    </lineage>
</organism>